<feature type="transmembrane region" description="Helical" evidence="1">
    <location>
        <begin position="85"/>
        <end position="107"/>
    </location>
</feature>
<evidence type="ECO:0000313" key="3">
    <source>
        <dbReference type="Proteomes" id="UP000095658"/>
    </source>
</evidence>
<dbReference type="RefSeq" id="WP_069938931.1">
    <property type="nucleotide sequence ID" value="NZ_MAMP01000022.1"/>
</dbReference>
<name>A0A1E7DMN0_9BACI</name>
<keyword evidence="3" id="KW-1185">Reference proteome</keyword>
<evidence type="ECO:0008006" key="4">
    <source>
        <dbReference type="Google" id="ProtNLM"/>
    </source>
</evidence>
<reference evidence="2 3" key="1">
    <citation type="submission" date="2016-06" db="EMBL/GenBank/DDBJ databases">
        <title>Domibacillus iocasae genome sequencing.</title>
        <authorList>
            <person name="Verma A."/>
            <person name="Pal Y."/>
            <person name="Ojha A.K."/>
            <person name="Krishnamurthi S."/>
        </authorList>
    </citation>
    <scope>NUCLEOTIDE SEQUENCE [LARGE SCALE GENOMIC DNA]</scope>
    <source>
        <strain evidence="2 3">DSM 29979</strain>
    </source>
</reference>
<dbReference type="InterPro" id="IPR010690">
    <property type="entry name" value="YqfD"/>
</dbReference>
<dbReference type="OrthoDB" id="1640349at2"/>
<proteinExistence type="predicted"/>
<dbReference type="Proteomes" id="UP000095658">
    <property type="component" value="Unassembled WGS sequence"/>
</dbReference>
<evidence type="ECO:0000256" key="1">
    <source>
        <dbReference type="SAM" id="Phobius"/>
    </source>
</evidence>
<organism evidence="2 3">
    <name type="scientific">Domibacillus iocasae</name>
    <dbReference type="NCBI Taxonomy" id="1714016"/>
    <lineage>
        <taxon>Bacteria</taxon>
        <taxon>Bacillati</taxon>
        <taxon>Bacillota</taxon>
        <taxon>Bacilli</taxon>
        <taxon>Bacillales</taxon>
        <taxon>Bacillaceae</taxon>
        <taxon>Domibacillus</taxon>
    </lineage>
</organism>
<dbReference type="PIRSF" id="PIRSF029895">
    <property type="entry name" value="SpoIV"/>
    <property type="match status" value="1"/>
</dbReference>
<dbReference type="STRING" id="1714016.BA724_08575"/>
<gene>
    <name evidence="2" type="ORF">BA724_08575</name>
</gene>
<comment type="caution">
    <text evidence="2">The sequence shown here is derived from an EMBL/GenBank/DDBJ whole genome shotgun (WGS) entry which is preliminary data.</text>
</comment>
<accession>A0A1E7DMN0</accession>
<sequence>MADFFLTGAVTVLIRGEEAPLFPGRLHQRGVTLKNLQYNRQNEVRFCLSIRDVGHLRKEARHFSGTIRFEERTGFPFLKKRLVHYAPFFLASICFFIVMILLSAMIIRIDIQGADRELKEDVRAFLRKEGIREGAIRLNDLDAEQISRRAVQDIPGIVRFTIEKKGVVYIVDVSVEKKAEKSLAGSRHLNALKSGVVHDLFVEYGISTIRRGDFVEAGDRLITGTKKQPAAGTVTAETWYKATVTLGNGSLKTRNGEKRKSIFFSFGEKEFSFWKASPFPKPVQLEENSYSFHFFSYRLPVSLRTETYYPLKSVTRIESEAEQEKRAIQAAKASLMAELPKKAVIIGENVLQKRVESGKVKMIIHFQVLENIAIN</sequence>
<evidence type="ECO:0000313" key="2">
    <source>
        <dbReference type="EMBL" id="OES44331.1"/>
    </source>
</evidence>
<dbReference type="AlphaFoldDB" id="A0A1E7DMN0"/>
<keyword evidence="1" id="KW-0812">Transmembrane</keyword>
<protein>
    <recommendedName>
        <fullName evidence="4">Sporulation protein YqfD</fullName>
    </recommendedName>
</protein>
<dbReference type="Pfam" id="PF06898">
    <property type="entry name" value="YqfD"/>
    <property type="match status" value="1"/>
</dbReference>
<keyword evidence="1" id="KW-0472">Membrane</keyword>
<keyword evidence="1" id="KW-1133">Transmembrane helix</keyword>
<dbReference type="EMBL" id="MAMP01000022">
    <property type="protein sequence ID" value="OES44331.1"/>
    <property type="molecule type" value="Genomic_DNA"/>
</dbReference>